<sequence length="253" mass="25435">MVTIEELTVADEPGAWAALGFAVDGDRCRIGAVDLRLAGRAAGRGLVSWTLRGLADAAGDRGLDGLATVRADGRDAGVVGAAPSGDGGPSAGGVATAGAGSPAAGAARSGERAAADRPAAPAHANGVEAIDHVVVISPALDRTIAAFEAAGLGLRRVREQPTPTGAPRQAFFRLGAEIVEVVQEPAEVVARSGDAERPAIFWGLALRCADLDAAVADLGDRVSPIRDAVQPGRRIASLRRAAGLALPIALMTP</sequence>
<accession>A0A840IMB1</accession>
<dbReference type="GO" id="GO:0016829">
    <property type="term" value="F:lyase activity"/>
    <property type="evidence" value="ECO:0007669"/>
    <property type="project" value="UniProtKB-KW"/>
</dbReference>
<organism evidence="3 4">
    <name type="scientific">Conexibacter arvalis</name>
    <dbReference type="NCBI Taxonomy" id="912552"/>
    <lineage>
        <taxon>Bacteria</taxon>
        <taxon>Bacillati</taxon>
        <taxon>Actinomycetota</taxon>
        <taxon>Thermoleophilia</taxon>
        <taxon>Solirubrobacterales</taxon>
        <taxon>Conexibacteraceae</taxon>
        <taxon>Conexibacter</taxon>
    </lineage>
</organism>
<feature type="region of interest" description="Disordered" evidence="1">
    <location>
        <begin position="78"/>
        <end position="120"/>
    </location>
</feature>
<dbReference type="GO" id="GO:0051213">
    <property type="term" value="F:dioxygenase activity"/>
    <property type="evidence" value="ECO:0007669"/>
    <property type="project" value="UniProtKB-KW"/>
</dbReference>
<dbReference type="PROSITE" id="PS51819">
    <property type="entry name" value="VOC"/>
    <property type="match status" value="1"/>
</dbReference>
<dbReference type="InterPro" id="IPR029068">
    <property type="entry name" value="Glyas_Bleomycin-R_OHBP_Dase"/>
</dbReference>
<keyword evidence="3" id="KW-0456">Lyase</keyword>
<dbReference type="Gene3D" id="3.10.180.10">
    <property type="entry name" value="2,3-Dihydroxybiphenyl 1,2-Dioxygenase, domain 1"/>
    <property type="match status" value="1"/>
</dbReference>
<dbReference type="SUPFAM" id="SSF54593">
    <property type="entry name" value="Glyoxalase/Bleomycin resistance protein/Dihydroxybiphenyl dioxygenase"/>
    <property type="match status" value="1"/>
</dbReference>
<dbReference type="Proteomes" id="UP000585272">
    <property type="component" value="Unassembled WGS sequence"/>
</dbReference>
<reference evidence="3 4" key="1">
    <citation type="submission" date="2020-08" db="EMBL/GenBank/DDBJ databases">
        <title>Genomic Encyclopedia of Archaeal and Bacterial Type Strains, Phase II (KMG-II): from individual species to whole genera.</title>
        <authorList>
            <person name="Goeker M."/>
        </authorList>
    </citation>
    <scope>NUCLEOTIDE SEQUENCE [LARGE SCALE GENOMIC DNA]</scope>
    <source>
        <strain evidence="3 4">DSM 23288</strain>
    </source>
</reference>
<evidence type="ECO:0000313" key="3">
    <source>
        <dbReference type="EMBL" id="MBB4665000.1"/>
    </source>
</evidence>
<keyword evidence="3" id="KW-0560">Oxidoreductase</keyword>
<evidence type="ECO:0000313" key="4">
    <source>
        <dbReference type="Proteomes" id="UP000585272"/>
    </source>
</evidence>
<evidence type="ECO:0000256" key="1">
    <source>
        <dbReference type="SAM" id="MobiDB-lite"/>
    </source>
</evidence>
<feature type="domain" description="VOC" evidence="2">
    <location>
        <begin position="129"/>
        <end position="253"/>
    </location>
</feature>
<proteinExistence type="predicted"/>
<comment type="caution">
    <text evidence="3">The sequence shown here is derived from an EMBL/GenBank/DDBJ whole genome shotgun (WGS) entry which is preliminary data.</text>
</comment>
<feature type="compositionally biased region" description="Low complexity" evidence="1">
    <location>
        <begin position="92"/>
        <end position="108"/>
    </location>
</feature>
<protein>
    <submittedName>
        <fullName evidence="3">Catechol 2,3-dioxygenase-like lactoylglutathione lyase family enzyme</fullName>
    </submittedName>
</protein>
<dbReference type="InterPro" id="IPR037523">
    <property type="entry name" value="VOC_core"/>
</dbReference>
<dbReference type="AlphaFoldDB" id="A0A840IMB1"/>
<dbReference type="EMBL" id="JACHNU010000010">
    <property type="protein sequence ID" value="MBB4665000.1"/>
    <property type="molecule type" value="Genomic_DNA"/>
</dbReference>
<gene>
    <name evidence="3" type="ORF">BDZ31_004619</name>
</gene>
<name>A0A840IMB1_9ACTN</name>
<dbReference type="RefSeq" id="WP_183345538.1">
    <property type="nucleotide sequence ID" value="NZ_JACHNU010000010.1"/>
</dbReference>
<dbReference type="Pfam" id="PF13669">
    <property type="entry name" value="Glyoxalase_4"/>
    <property type="match status" value="1"/>
</dbReference>
<evidence type="ECO:0000259" key="2">
    <source>
        <dbReference type="PROSITE" id="PS51819"/>
    </source>
</evidence>
<keyword evidence="3" id="KW-0223">Dioxygenase</keyword>
<keyword evidence="4" id="KW-1185">Reference proteome</keyword>